<keyword evidence="3" id="KW-1185">Reference proteome</keyword>
<evidence type="ECO:0000256" key="1">
    <source>
        <dbReference type="SAM" id="SignalP"/>
    </source>
</evidence>
<evidence type="ECO:0000313" key="2">
    <source>
        <dbReference type="EMBL" id="GAA4946561.1"/>
    </source>
</evidence>
<name>A0AAV3U4J0_9ALTE</name>
<sequence length="158" mass="17238">MLFIKRSTYPLAFLALSAPALLKASPLLQGDWNCATKFSRPEGDYRLQAVTQLLDDGKFVSNGTLYAFNSLIGAEIPLAFNASGQWQKSGSVISGKVTEGDISTGYSFLDRLADLLEDEVRKQPVYSTQIQKLNKETLVLAGTDQQAIECVKATAQKT</sequence>
<proteinExistence type="predicted"/>
<dbReference type="RefSeq" id="WP_345423193.1">
    <property type="nucleotide sequence ID" value="NZ_AP031496.1"/>
</dbReference>
<protein>
    <submittedName>
        <fullName evidence="2">Uncharacterized protein</fullName>
    </submittedName>
</protein>
<reference evidence="3" key="1">
    <citation type="journal article" date="2019" name="Int. J. Syst. Evol. Microbiol.">
        <title>The Global Catalogue of Microorganisms (GCM) 10K type strain sequencing project: providing services to taxonomists for standard genome sequencing and annotation.</title>
        <authorList>
            <consortium name="The Broad Institute Genomics Platform"/>
            <consortium name="The Broad Institute Genome Sequencing Center for Infectious Disease"/>
            <person name="Wu L."/>
            <person name="Ma J."/>
        </authorList>
    </citation>
    <scope>NUCLEOTIDE SEQUENCE [LARGE SCALE GENOMIC DNA]</scope>
    <source>
        <strain evidence="3">JCM 19134</strain>
    </source>
</reference>
<evidence type="ECO:0000313" key="3">
    <source>
        <dbReference type="Proteomes" id="UP001409585"/>
    </source>
</evidence>
<dbReference type="AlphaFoldDB" id="A0AAV3U4J0"/>
<feature type="signal peptide" evidence="1">
    <location>
        <begin position="1"/>
        <end position="22"/>
    </location>
</feature>
<organism evidence="2 3">
    <name type="scientific">Halioxenophilus aromaticivorans</name>
    <dbReference type="NCBI Taxonomy" id="1306992"/>
    <lineage>
        <taxon>Bacteria</taxon>
        <taxon>Pseudomonadati</taxon>
        <taxon>Pseudomonadota</taxon>
        <taxon>Gammaproteobacteria</taxon>
        <taxon>Alteromonadales</taxon>
        <taxon>Alteromonadaceae</taxon>
        <taxon>Halioxenophilus</taxon>
    </lineage>
</organism>
<accession>A0AAV3U4J0</accession>
<feature type="chain" id="PRO_5043965987" evidence="1">
    <location>
        <begin position="23"/>
        <end position="158"/>
    </location>
</feature>
<comment type="caution">
    <text evidence="2">The sequence shown here is derived from an EMBL/GenBank/DDBJ whole genome shotgun (WGS) entry which is preliminary data.</text>
</comment>
<keyword evidence="1" id="KW-0732">Signal</keyword>
<dbReference type="Proteomes" id="UP001409585">
    <property type="component" value="Unassembled WGS sequence"/>
</dbReference>
<dbReference type="EMBL" id="BAABLX010000026">
    <property type="protein sequence ID" value="GAA4946561.1"/>
    <property type="molecule type" value="Genomic_DNA"/>
</dbReference>
<gene>
    <name evidence="2" type="ORF">GCM10025791_27430</name>
</gene>